<dbReference type="InterPro" id="IPR043129">
    <property type="entry name" value="ATPase_NBD"/>
</dbReference>
<dbReference type="InterPro" id="IPR055081">
    <property type="entry name" value="NLP1-9_GAF"/>
</dbReference>
<dbReference type="PANTHER" id="PTHR45621">
    <property type="entry name" value="OS01G0588500 PROTEIN-RELATED"/>
    <property type="match status" value="1"/>
</dbReference>
<dbReference type="SUPFAM" id="SSF53067">
    <property type="entry name" value="Actin-like ATPase domain"/>
    <property type="match status" value="1"/>
</dbReference>
<accession>A0AA36EDP8</accession>
<keyword evidence="4" id="KW-1185">Reference proteome</keyword>
<dbReference type="InterPro" id="IPR011009">
    <property type="entry name" value="Kinase-like_dom_sf"/>
</dbReference>
<dbReference type="Gene3D" id="3.30.200.20">
    <property type="entry name" value="Phosphorylase Kinase, domain 1"/>
    <property type="match status" value="1"/>
</dbReference>
<feature type="domain" description="Ubiquitin-like" evidence="2">
    <location>
        <begin position="206"/>
        <end position="238"/>
    </location>
</feature>
<evidence type="ECO:0000259" key="2">
    <source>
        <dbReference type="PROSITE" id="PS50053"/>
    </source>
</evidence>
<protein>
    <recommendedName>
        <fullName evidence="2">Ubiquitin-like domain-containing protein</fullName>
    </recommendedName>
</protein>
<dbReference type="EMBL" id="OX465082">
    <property type="protein sequence ID" value="CAI9290005.1"/>
    <property type="molecule type" value="Genomic_DNA"/>
</dbReference>
<evidence type="ECO:0000313" key="3">
    <source>
        <dbReference type="EMBL" id="CAI9290005.1"/>
    </source>
</evidence>
<dbReference type="GO" id="GO:0005886">
    <property type="term" value="C:plasma membrane"/>
    <property type="evidence" value="ECO:0007669"/>
    <property type="project" value="UniProtKB-SubCell"/>
</dbReference>
<dbReference type="Pfam" id="PF22922">
    <property type="entry name" value="GAF_NLP"/>
    <property type="match status" value="1"/>
</dbReference>
<dbReference type="InterPro" id="IPR050823">
    <property type="entry name" value="Plant_Ser_Thr_Prot_Kinase"/>
</dbReference>
<dbReference type="Gene3D" id="3.10.20.90">
    <property type="entry name" value="Phosphatidylinositol 3-kinase Catalytic Subunit, Chain A, domain 1"/>
    <property type="match status" value="1"/>
</dbReference>
<dbReference type="InterPro" id="IPR000626">
    <property type="entry name" value="Ubiquitin-like_dom"/>
</dbReference>
<feature type="region of interest" description="Disordered" evidence="1">
    <location>
        <begin position="1"/>
        <end position="24"/>
    </location>
</feature>
<name>A0AA36EDP8_LACSI</name>
<evidence type="ECO:0000313" key="4">
    <source>
        <dbReference type="Proteomes" id="UP001177003"/>
    </source>
</evidence>
<reference evidence="3" key="1">
    <citation type="submission" date="2023-04" db="EMBL/GenBank/DDBJ databases">
        <authorList>
            <person name="Vijverberg K."/>
            <person name="Xiong W."/>
            <person name="Schranz E."/>
        </authorList>
    </citation>
    <scope>NUCLEOTIDE SEQUENCE</scope>
</reference>
<dbReference type="PROSITE" id="PS50053">
    <property type="entry name" value="UBIQUITIN_2"/>
    <property type="match status" value="1"/>
</dbReference>
<dbReference type="GO" id="GO:0004672">
    <property type="term" value="F:protein kinase activity"/>
    <property type="evidence" value="ECO:0007669"/>
    <property type="project" value="InterPro"/>
</dbReference>
<gene>
    <name evidence="3" type="ORF">LSALG_LOCUS29213</name>
</gene>
<evidence type="ECO:0000256" key="1">
    <source>
        <dbReference type="SAM" id="MobiDB-lite"/>
    </source>
</evidence>
<dbReference type="SUPFAM" id="SSF56112">
    <property type="entry name" value="Protein kinase-like (PK-like)"/>
    <property type="match status" value="1"/>
</dbReference>
<organism evidence="3 4">
    <name type="scientific">Lactuca saligna</name>
    <name type="common">Willowleaf lettuce</name>
    <dbReference type="NCBI Taxonomy" id="75948"/>
    <lineage>
        <taxon>Eukaryota</taxon>
        <taxon>Viridiplantae</taxon>
        <taxon>Streptophyta</taxon>
        <taxon>Embryophyta</taxon>
        <taxon>Tracheophyta</taxon>
        <taxon>Spermatophyta</taxon>
        <taxon>Magnoliopsida</taxon>
        <taxon>eudicotyledons</taxon>
        <taxon>Gunneridae</taxon>
        <taxon>Pentapetalae</taxon>
        <taxon>asterids</taxon>
        <taxon>campanulids</taxon>
        <taxon>Asterales</taxon>
        <taxon>Asteraceae</taxon>
        <taxon>Cichorioideae</taxon>
        <taxon>Cichorieae</taxon>
        <taxon>Lactucinae</taxon>
        <taxon>Lactuca</taxon>
    </lineage>
</organism>
<sequence length="344" mass="38298">MVSSRFPKGNRFDPIVSPEETDLNPLEGRSGPIYVIESASYVFDPEILGFFEATSTQQLVSGEGIAGKALGTNQQLAVYQVRILGDRIVPHLWFVAYTTASPPCSTLICPSLSVLYHLLHMVMFMNAVSFGTVYKGYIDENVRVGLKSLPLAVKTGVNFLVQLRHPNLVKLIGYCCEDAHILLVYEFMFRGSLENHLFRSTCSCTKEHIASVTTVLSEQQRLIYRGKVLKDDQLLSTYLLHGKVVHKVGVVSIGVGGLKLTEYLKEQLRLRDLHVSSLYTVRSLKEAVADCTKRCYVAKMRTDHTWFRTIVLAGGTACLPGLPDIQVDDENIVPRPSVSYDDVP</sequence>
<dbReference type="Pfam" id="PF00240">
    <property type="entry name" value="ubiquitin"/>
    <property type="match status" value="1"/>
</dbReference>
<dbReference type="Proteomes" id="UP001177003">
    <property type="component" value="Chromosome 6"/>
</dbReference>
<dbReference type="AlphaFoldDB" id="A0AA36EDP8"/>
<proteinExistence type="predicted"/>